<organism evidence="1 2">
    <name type="scientific">Trichonephila clavata</name>
    <name type="common">Joro spider</name>
    <name type="synonym">Nephila clavata</name>
    <dbReference type="NCBI Taxonomy" id="2740835"/>
    <lineage>
        <taxon>Eukaryota</taxon>
        <taxon>Metazoa</taxon>
        <taxon>Ecdysozoa</taxon>
        <taxon>Arthropoda</taxon>
        <taxon>Chelicerata</taxon>
        <taxon>Arachnida</taxon>
        <taxon>Araneae</taxon>
        <taxon>Araneomorphae</taxon>
        <taxon>Entelegynae</taxon>
        <taxon>Araneoidea</taxon>
        <taxon>Nephilidae</taxon>
        <taxon>Trichonephila</taxon>
    </lineage>
</organism>
<evidence type="ECO:0000313" key="1">
    <source>
        <dbReference type="EMBL" id="GFQ91429.1"/>
    </source>
</evidence>
<protein>
    <submittedName>
        <fullName evidence="1">Uncharacterized protein</fullName>
    </submittedName>
</protein>
<dbReference type="EMBL" id="BMAO01033725">
    <property type="protein sequence ID" value="GFQ91429.1"/>
    <property type="molecule type" value="Genomic_DNA"/>
</dbReference>
<evidence type="ECO:0000313" key="2">
    <source>
        <dbReference type="Proteomes" id="UP000887116"/>
    </source>
</evidence>
<reference evidence="1" key="1">
    <citation type="submission" date="2020-07" db="EMBL/GenBank/DDBJ databases">
        <title>Multicomponent nature underlies the extraordinary mechanical properties of spider dragline silk.</title>
        <authorList>
            <person name="Kono N."/>
            <person name="Nakamura H."/>
            <person name="Mori M."/>
            <person name="Yoshida Y."/>
            <person name="Ohtoshi R."/>
            <person name="Malay A.D."/>
            <person name="Moran D.A.P."/>
            <person name="Tomita M."/>
            <person name="Numata K."/>
            <person name="Arakawa K."/>
        </authorList>
    </citation>
    <scope>NUCLEOTIDE SEQUENCE</scope>
</reference>
<comment type="caution">
    <text evidence="1">The sequence shown here is derived from an EMBL/GenBank/DDBJ whole genome shotgun (WGS) entry which is preliminary data.</text>
</comment>
<dbReference type="Proteomes" id="UP000887116">
    <property type="component" value="Unassembled WGS sequence"/>
</dbReference>
<accession>A0A8X6KZW5</accession>
<sequence length="72" mass="8346">MLHLFGDIKINFCLQAKKESNIDVHTARMLLLKQVLTVYIFFTTRVKNLSNVVLVGKVLLQKEILKYIQLSI</sequence>
<gene>
    <name evidence="1" type="ORF">TNCT_282101</name>
</gene>
<dbReference type="AlphaFoldDB" id="A0A8X6KZW5"/>
<name>A0A8X6KZW5_TRICU</name>
<proteinExistence type="predicted"/>
<keyword evidence="2" id="KW-1185">Reference proteome</keyword>